<keyword evidence="1" id="KW-1133">Transmembrane helix</keyword>
<name>A0A1M6GUW3_9FLAO</name>
<dbReference type="AlphaFoldDB" id="A0A1M6GUW3"/>
<feature type="transmembrane region" description="Helical" evidence="1">
    <location>
        <begin position="7"/>
        <end position="33"/>
    </location>
</feature>
<feature type="transmembrane region" description="Helical" evidence="1">
    <location>
        <begin position="86"/>
        <end position="104"/>
    </location>
</feature>
<organism evidence="2 3">
    <name type="scientific">Flavobacterium terrae</name>
    <dbReference type="NCBI Taxonomy" id="415425"/>
    <lineage>
        <taxon>Bacteria</taxon>
        <taxon>Pseudomonadati</taxon>
        <taxon>Bacteroidota</taxon>
        <taxon>Flavobacteriia</taxon>
        <taxon>Flavobacteriales</taxon>
        <taxon>Flavobacteriaceae</taxon>
        <taxon>Flavobacterium</taxon>
    </lineage>
</organism>
<dbReference type="Proteomes" id="UP000184488">
    <property type="component" value="Unassembled WGS sequence"/>
</dbReference>
<keyword evidence="1" id="KW-0472">Membrane</keyword>
<feature type="transmembrane region" description="Helical" evidence="1">
    <location>
        <begin position="110"/>
        <end position="130"/>
    </location>
</feature>
<reference evidence="3" key="1">
    <citation type="submission" date="2016-11" db="EMBL/GenBank/DDBJ databases">
        <authorList>
            <person name="Varghese N."/>
            <person name="Submissions S."/>
        </authorList>
    </citation>
    <scope>NUCLEOTIDE SEQUENCE [LARGE SCALE GENOMIC DNA]</scope>
    <source>
        <strain evidence="3">DSM 18829</strain>
    </source>
</reference>
<protein>
    <submittedName>
        <fullName evidence="2">Uncharacterized protein</fullName>
    </submittedName>
</protein>
<sequence>MNPTIKNILIVISGIFVGSIVNMAIILMGTSIIKLPEGIDPANVDSLKQGMHLLETKHFIAPFLAHALGSFTGAFVVSKFAVSKKMFLAMLIGFFFLLGGISNVFSFPAPTWFCILDLALAYLPMAYLGFKLAMQFKK</sequence>
<feature type="transmembrane region" description="Helical" evidence="1">
    <location>
        <begin position="59"/>
        <end position="77"/>
    </location>
</feature>
<evidence type="ECO:0000313" key="2">
    <source>
        <dbReference type="EMBL" id="SHJ13694.1"/>
    </source>
</evidence>
<evidence type="ECO:0000256" key="1">
    <source>
        <dbReference type="SAM" id="Phobius"/>
    </source>
</evidence>
<dbReference type="OrthoDB" id="6025129at2"/>
<keyword evidence="3" id="KW-1185">Reference proteome</keyword>
<dbReference type="EMBL" id="FQZI01000006">
    <property type="protein sequence ID" value="SHJ13694.1"/>
    <property type="molecule type" value="Genomic_DNA"/>
</dbReference>
<dbReference type="RefSeq" id="WP_073312066.1">
    <property type="nucleotide sequence ID" value="NZ_FQZI01000006.1"/>
</dbReference>
<gene>
    <name evidence="2" type="ORF">SAMN05444363_2740</name>
</gene>
<keyword evidence="1" id="KW-0812">Transmembrane</keyword>
<accession>A0A1M6GUW3</accession>
<dbReference type="STRING" id="415425.SAMN05444363_2740"/>
<proteinExistence type="predicted"/>
<evidence type="ECO:0000313" key="3">
    <source>
        <dbReference type="Proteomes" id="UP000184488"/>
    </source>
</evidence>